<keyword evidence="5 8" id="KW-0418">Kinase</keyword>
<dbReference type="EMBL" id="QWDE01000002">
    <property type="protein sequence ID" value="RFZ83457.1"/>
    <property type="molecule type" value="Genomic_DNA"/>
</dbReference>
<dbReference type="PANTHER" id="PTHR43304:SF1">
    <property type="entry name" value="PAC DOMAIN-CONTAINING PROTEIN"/>
    <property type="match status" value="1"/>
</dbReference>
<dbReference type="PRINTS" id="PR00344">
    <property type="entry name" value="BCTRLSENSOR"/>
</dbReference>
<evidence type="ECO:0000259" key="6">
    <source>
        <dbReference type="PROSITE" id="PS50109"/>
    </source>
</evidence>
<dbReference type="EC" id="2.7.13.3" evidence="2"/>
<dbReference type="InterPro" id="IPR013655">
    <property type="entry name" value="PAS_fold_3"/>
</dbReference>
<proteinExistence type="predicted"/>
<dbReference type="Proteomes" id="UP000260823">
    <property type="component" value="Unassembled WGS sequence"/>
</dbReference>
<keyword evidence="3" id="KW-0597">Phosphoprotein</keyword>
<feature type="domain" description="Histidine kinase" evidence="6">
    <location>
        <begin position="160"/>
        <end position="372"/>
    </location>
</feature>
<keyword evidence="4" id="KW-0808">Transferase</keyword>
<dbReference type="OrthoDB" id="1522284at2"/>
<dbReference type="Gene3D" id="3.30.450.20">
    <property type="entry name" value="PAS domain"/>
    <property type="match status" value="1"/>
</dbReference>
<protein>
    <recommendedName>
        <fullName evidence="2">histidine kinase</fullName>
        <ecNumber evidence="2">2.7.13.3</ecNumber>
    </recommendedName>
</protein>
<dbReference type="InterPro" id="IPR003594">
    <property type="entry name" value="HATPase_dom"/>
</dbReference>
<dbReference type="SUPFAM" id="SSF55785">
    <property type="entry name" value="PYP-like sensor domain (PAS domain)"/>
    <property type="match status" value="1"/>
</dbReference>
<sequence length="372" mass="41520">MSNSLTANSPHDLGSAFLPNGDIDLNLFFNSAKDLFCVAGFDGFFKKVNPAVTETLGYTEAELLSRPINSFVFPDDQLATEHRRQALREEQVLKNFENRYVTKNGELVWLSWTSVPNAELRLVFAVAKNITPQKIEESKRDQAFENLSAYQQELKDVVYTALHDLRAPVGNMMSIFDIYNELKTPISPYEESLSLLKATIRELKVKMDNYLDRLVNKGKQESIHGEVKLSSVVNRIKTSLAALINESKAVITTDFSQAAAICFDEDHLDSIFLNLISNSIKYARPGVPPVIELTSKPDGACIQVKVKDNGLGFNTKKVKGRIFEEQQRFHPGVEGKGLGLYLVKMHLTSGGADISVHSKPNQGTTFTISFKK</sequence>
<feature type="domain" description="PAS" evidence="7">
    <location>
        <begin position="42"/>
        <end position="91"/>
    </location>
</feature>
<dbReference type="SMART" id="SM00091">
    <property type="entry name" value="PAS"/>
    <property type="match status" value="1"/>
</dbReference>
<gene>
    <name evidence="8" type="ORF">DYU05_15110</name>
</gene>
<dbReference type="GO" id="GO:0004673">
    <property type="term" value="F:protein histidine kinase activity"/>
    <property type="evidence" value="ECO:0007669"/>
    <property type="project" value="UniProtKB-EC"/>
</dbReference>
<dbReference type="AlphaFoldDB" id="A0A3E2NR40"/>
<name>A0A3E2NR40_9SPHI</name>
<organism evidence="8 9">
    <name type="scientific">Mucilaginibacter terrenus</name>
    <dbReference type="NCBI Taxonomy" id="2482727"/>
    <lineage>
        <taxon>Bacteria</taxon>
        <taxon>Pseudomonadati</taxon>
        <taxon>Bacteroidota</taxon>
        <taxon>Sphingobacteriia</taxon>
        <taxon>Sphingobacteriales</taxon>
        <taxon>Sphingobacteriaceae</taxon>
        <taxon>Mucilaginibacter</taxon>
    </lineage>
</organism>
<dbReference type="Gene3D" id="3.30.565.10">
    <property type="entry name" value="Histidine kinase-like ATPase, C-terminal domain"/>
    <property type="match status" value="1"/>
</dbReference>
<evidence type="ECO:0000313" key="8">
    <source>
        <dbReference type="EMBL" id="RFZ83457.1"/>
    </source>
</evidence>
<evidence type="ECO:0000256" key="1">
    <source>
        <dbReference type="ARBA" id="ARBA00000085"/>
    </source>
</evidence>
<dbReference type="PANTHER" id="PTHR43304">
    <property type="entry name" value="PHYTOCHROME-LIKE PROTEIN CPH1"/>
    <property type="match status" value="1"/>
</dbReference>
<dbReference type="PROSITE" id="PS50109">
    <property type="entry name" value="HIS_KIN"/>
    <property type="match status" value="1"/>
</dbReference>
<dbReference type="SMART" id="SM00387">
    <property type="entry name" value="HATPase_c"/>
    <property type="match status" value="1"/>
</dbReference>
<evidence type="ECO:0000256" key="5">
    <source>
        <dbReference type="ARBA" id="ARBA00022777"/>
    </source>
</evidence>
<accession>A0A3E2NR40</accession>
<dbReference type="InterPro" id="IPR036890">
    <property type="entry name" value="HATPase_C_sf"/>
</dbReference>
<evidence type="ECO:0000256" key="2">
    <source>
        <dbReference type="ARBA" id="ARBA00012438"/>
    </source>
</evidence>
<evidence type="ECO:0000259" key="7">
    <source>
        <dbReference type="PROSITE" id="PS50112"/>
    </source>
</evidence>
<comment type="caution">
    <text evidence="8">The sequence shown here is derived from an EMBL/GenBank/DDBJ whole genome shotgun (WGS) entry which is preliminary data.</text>
</comment>
<dbReference type="Pfam" id="PF02518">
    <property type="entry name" value="HATPase_c"/>
    <property type="match status" value="1"/>
</dbReference>
<dbReference type="CDD" id="cd00130">
    <property type="entry name" value="PAS"/>
    <property type="match status" value="1"/>
</dbReference>
<dbReference type="InterPro" id="IPR005467">
    <property type="entry name" value="His_kinase_dom"/>
</dbReference>
<dbReference type="InterPro" id="IPR052162">
    <property type="entry name" value="Sensor_kinase/Photoreceptor"/>
</dbReference>
<dbReference type="Pfam" id="PF08447">
    <property type="entry name" value="PAS_3"/>
    <property type="match status" value="1"/>
</dbReference>
<dbReference type="RefSeq" id="WP_117383926.1">
    <property type="nucleotide sequence ID" value="NZ_QWDE01000002.1"/>
</dbReference>
<dbReference type="NCBIfam" id="TIGR00229">
    <property type="entry name" value="sensory_box"/>
    <property type="match status" value="1"/>
</dbReference>
<evidence type="ECO:0000256" key="3">
    <source>
        <dbReference type="ARBA" id="ARBA00022553"/>
    </source>
</evidence>
<reference evidence="8 9" key="1">
    <citation type="submission" date="2018-08" db="EMBL/GenBank/DDBJ databases">
        <title>Mucilaginibacter terrae sp. nov., isolated from manganese diggings.</title>
        <authorList>
            <person name="Huang Y."/>
            <person name="Zhou Z."/>
        </authorList>
    </citation>
    <scope>NUCLEOTIDE SEQUENCE [LARGE SCALE GENOMIC DNA]</scope>
    <source>
        <strain evidence="8 9">ZH6</strain>
    </source>
</reference>
<dbReference type="SUPFAM" id="SSF55874">
    <property type="entry name" value="ATPase domain of HSP90 chaperone/DNA topoisomerase II/histidine kinase"/>
    <property type="match status" value="1"/>
</dbReference>
<evidence type="ECO:0000256" key="4">
    <source>
        <dbReference type="ARBA" id="ARBA00022679"/>
    </source>
</evidence>
<dbReference type="InterPro" id="IPR000014">
    <property type="entry name" value="PAS"/>
</dbReference>
<dbReference type="InterPro" id="IPR004358">
    <property type="entry name" value="Sig_transdc_His_kin-like_C"/>
</dbReference>
<keyword evidence="9" id="KW-1185">Reference proteome</keyword>
<dbReference type="InterPro" id="IPR035965">
    <property type="entry name" value="PAS-like_dom_sf"/>
</dbReference>
<evidence type="ECO:0000313" key="9">
    <source>
        <dbReference type="Proteomes" id="UP000260823"/>
    </source>
</evidence>
<dbReference type="PROSITE" id="PS50112">
    <property type="entry name" value="PAS"/>
    <property type="match status" value="1"/>
</dbReference>
<comment type="catalytic activity">
    <reaction evidence="1">
        <text>ATP + protein L-histidine = ADP + protein N-phospho-L-histidine.</text>
        <dbReference type="EC" id="2.7.13.3"/>
    </reaction>
</comment>